<evidence type="ECO:0000259" key="2">
    <source>
        <dbReference type="Pfam" id="PF20862"/>
    </source>
</evidence>
<protein>
    <recommendedName>
        <fullName evidence="2">DUF6843 domain-containing protein</fullName>
    </recommendedName>
</protein>
<proteinExistence type="predicted"/>
<dbReference type="Pfam" id="PF20862">
    <property type="entry name" value="DUF6843"/>
    <property type="match status" value="1"/>
</dbReference>
<dbReference type="RefSeq" id="WP_048309026.1">
    <property type="nucleotide sequence ID" value="NZ_CP119526.1"/>
</dbReference>
<feature type="transmembrane region" description="Helical" evidence="1">
    <location>
        <begin position="17"/>
        <end position="40"/>
    </location>
</feature>
<comment type="caution">
    <text evidence="3">The sequence shown here is derived from an EMBL/GenBank/DDBJ whole genome shotgun (WGS) entry which is preliminary data.</text>
</comment>
<dbReference type="AlphaFoldDB" id="A0A0J6FUB7"/>
<dbReference type="OrthoDB" id="68404at2"/>
<organism evidence="3 4">
    <name type="scientific">Guptibacillus hwajinpoensis</name>
    <dbReference type="NCBI Taxonomy" id="208199"/>
    <lineage>
        <taxon>Bacteria</taxon>
        <taxon>Bacillati</taxon>
        <taxon>Bacillota</taxon>
        <taxon>Bacilli</taxon>
        <taxon>Bacillales</taxon>
        <taxon>Guptibacillaceae</taxon>
        <taxon>Guptibacillus</taxon>
    </lineage>
</organism>
<accession>A0A0J6FUB7</accession>
<dbReference type="EMBL" id="LELK01000001">
    <property type="protein sequence ID" value="KMM37942.1"/>
    <property type="molecule type" value="Genomic_DNA"/>
</dbReference>
<gene>
    <name evidence="3" type="ORF">AB986_00990</name>
</gene>
<dbReference type="InterPro" id="IPR049293">
    <property type="entry name" value="DUF6843"/>
</dbReference>
<keyword evidence="4" id="KW-1185">Reference proteome</keyword>
<evidence type="ECO:0000313" key="4">
    <source>
        <dbReference type="Proteomes" id="UP000035996"/>
    </source>
</evidence>
<sequence length="277" mass="31656">MLSGFIGSSEPFGIDDFMFIVVIMAYTAFGTLIFGIPVSLLSDWVSNKLSSYRFIIAVFIHLSLAVATYFVIEDLSVVAVGAAVFFFTAEEWQNRKLRKFQTKSFISNTLFVIVLFAGVWGFYQLDLEQKTDMQYLIPKGYEGVIVVKYNQEEEPPLVKEKGKKVIQVSKEELEYTSVEDRIEYGVAKTSSDEPKGMINDEFYYVTSDGERTRIDDSCIYRSQSGSIHFDGKEGQSYEVHHVTNTNCGDQFSITGNPLYSDQEYEVIEHLFSDFYKY</sequence>
<evidence type="ECO:0000313" key="3">
    <source>
        <dbReference type="EMBL" id="KMM37942.1"/>
    </source>
</evidence>
<keyword evidence="1" id="KW-1133">Transmembrane helix</keyword>
<feature type="transmembrane region" description="Helical" evidence="1">
    <location>
        <begin position="77"/>
        <end position="93"/>
    </location>
</feature>
<feature type="domain" description="DUF6843" evidence="2">
    <location>
        <begin position="129"/>
        <end position="251"/>
    </location>
</feature>
<keyword evidence="1" id="KW-0812">Transmembrane</keyword>
<feature type="transmembrane region" description="Helical" evidence="1">
    <location>
        <begin position="52"/>
        <end position="71"/>
    </location>
</feature>
<evidence type="ECO:0000256" key="1">
    <source>
        <dbReference type="SAM" id="Phobius"/>
    </source>
</evidence>
<feature type="transmembrane region" description="Helical" evidence="1">
    <location>
        <begin position="105"/>
        <end position="123"/>
    </location>
</feature>
<reference evidence="3" key="1">
    <citation type="submission" date="2015-06" db="EMBL/GenBank/DDBJ databases">
        <authorList>
            <person name="Liu B."/>
            <person name="Wang J."/>
            <person name="Zhu Y."/>
            <person name="Liu G."/>
            <person name="Chen Q."/>
            <person name="Zheng C."/>
            <person name="Che J."/>
            <person name="Ge C."/>
            <person name="Shi H."/>
            <person name="Pan Z."/>
            <person name="Liu X."/>
        </authorList>
    </citation>
    <scope>NUCLEOTIDE SEQUENCE [LARGE SCALE GENOMIC DNA]</scope>
    <source>
        <strain evidence="3">DSM 16346</strain>
    </source>
</reference>
<dbReference type="Proteomes" id="UP000035996">
    <property type="component" value="Unassembled WGS sequence"/>
</dbReference>
<keyword evidence="1" id="KW-0472">Membrane</keyword>
<name>A0A0J6FUB7_9BACL</name>